<evidence type="ECO:0000256" key="1">
    <source>
        <dbReference type="SAM" id="Phobius"/>
    </source>
</evidence>
<dbReference type="Proteomes" id="UP000230447">
    <property type="component" value="Unassembled WGS sequence"/>
</dbReference>
<proteinExistence type="predicted"/>
<dbReference type="AlphaFoldDB" id="A0A2G9ZEG8"/>
<organism evidence="2 3">
    <name type="scientific">bacterium (Candidatus Gribaldobacteria) CG23_combo_of_CG06-09_8_20_14_all_37_87_8</name>
    <dbReference type="NCBI Taxonomy" id="2014278"/>
    <lineage>
        <taxon>Bacteria</taxon>
        <taxon>Candidatus Gribaldobacteria</taxon>
    </lineage>
</organism>
<comment type="caution">
    <text evidence="2">The sequence shown here is derived from an EMBL/GenBank/DDBJ whole genome shotgun (WGS) entry which is preliminary data.</text>
</comment>
<keyword evidence="1" id="KW-0812">Transmembrane</keyword>
<feature type="transmembrane region" description="Helical" evidence="1">
    <location>
        <begin position="30"/>
        <end position="52"/>
    </location>
</feature>
<keyword evidence="1" id="KW-1133">Transmembrane helix</keyword>
<name>A0A2G9ZEG8_9BACT</name>
<protein>
    <recommendedName>
        <fullName evidence="4">Type II secretion system protein GspI C-terminal domain-containing protein</fullName>
    </recommendedName>
</protein>
<dbReference type="EMBL" id="PCSB01000061">
    <property type="protein sequence ID" value="PIP31552.1"/>
    <property type="molecule type" value="Genomic_DNA"/>
</dbReference>
<evidence type="ECO:0000313" key="3">
    <source>
        <dbReference type="Proteomes" id="UP000230447"/>
    </source>
</evidence>
<keyword evidence="1" id="KW-0472">Membrane</keyword>
<gene>
    <name evidence="2" type="ORF">COX24_02845</name>
</gene>
<reference evidence="2 3" key="1">
    <citation type="submission" date="2017-09" db="EMBL/GenBank/DDBJ databases">
        <title>Depth-based differentiation of microbial function through sediment-hosted aquifers and enrichment of novel symbionts in the deep terrestrial subsurface.</title>
        <authorList>
            <person name="Probst A.J."/>
            <person name="Ladd B."/>
            <person name="Jarett J.K."/>
            <person name="Geller-Mcgrath D.E."/>
            <person name="Sieber C.M."/>
            <person name="Emerson J.B."/>
            <person name="Anantharaman K."/>
            <person name="Thomas B.C."/>
            <person name="Malmstrom R."/>
            <person name="Stieglmeier M."/>
            <person name="Klingl A."/>
            <person name="Woyke T."/>
            <person name="Ryan C.M."/>
            <person name="Banfield J.F."/>
        </authorList>
    </citation>
    <scope>NUCLEOTIDE SEQUENCE [LARGE SCALE GENOMIC DNA]</scope>
    <source>
        <strain evidence="2">CG23_combo_of_CG06-09_8_20_14_all_37_87_8</strain>
    </source>
</reference>
<evidence type="ECO:0000313" key="2">
    <source>
        <dbReference type="EMBL" id="PIP31552.1"/>
    </source>
</evidence>
<evidence type="ECO:0008006" key="4">
    <source>
        <dbReference type="Google" id="ProtNLM"/>
    </source>
</evidence>
<sequence>MFRNNKQDKKTRQGFLCCHLDNQGFTFVEALVAMFVLVSGLLIFLQVFPLSYSVEKANEMKTQAVFLAQEKAEELLATAYQDIPVGDFSEAPLPLPFNLFSRQTEIDYVNSNLENVGVDIGLKKIRVVVSWQAAIAISPKQVEIITLATNR</sequence>
<accession>A0A2G9ZEG8</accession>